<dbReference type="SMART" id="SM00849">
    <property type="entry name" value="Lactamase_B"/>
    <property type="match status" value="1"/>
</dbReference>
<reference evidence="2" key="1">
    <citation type="journal article" date="2021" name="PeerJ">
        <title>Extensive microbial diversity within the chicken gut microbiome revealed by metagenomics and culture.</title>
        <authorList>
            <person name="Gilroy R."/>
            <person name="Ravi A."/>
            <person name="Getino M."/>
            <person name="Pursley I."/>
            <person name="Horton D.L."/>
            <person name="Alikhan N.F."/>
            <person name="Baker D."/>
            <person name="Gharbi K."/>
            <person name="Hall N."/>
            <person name="Watson M."/>
            <person name="Adriaenssens E.M."/>
            <person name="Foster-Nyarko E."/>
            <person name="Jarju S."/>
            <person name="Secka A."/>
            <person name="Antonio M."/>
            <person name="Oren A."/>
            <person name="Chaudhuri R.R."/>
            <person name="La Ragione R."/>
            <person name="Hildebrand F."/>
            <person name="Pallen M.J."/>
        </authorList>
    </citation>
    <scope>NUCLEOTIDE SEQUENCE</scope>
    <source>
        <strain evidence="2">F6-6636</strain>
    </source>
</reference>
<dbReference type="Gene3D" id="3.60.15.10">
    <property type="entry name" value="Ribonuclease Z/Hydroxyacylglutathione hydrolase-like"/>
    <property type="match status" value="1"/>
</dbReference>
<dbReference type="CDD" id="cd07733">
    <property type="entry name" value="YycJ-like_MBL-fold"/>
    <property type="match status" value="1"/>
</dbReference>
<gene>
    <name evidence="2" type="ORF">H9901_00575</name>
</gene>
<evidence type="ECO:0000313" key="2">
    <source>
        <dbReference type="EMBL" id="MBU3851196.1"/>
    </source>
</evidence>
<dbReference type="PANTHER" id="PTHR47619:SF1">
    <property type="entry name" value="EXODEOXYRIBONUCLEASE WALJ"/>
    <property type="match status" value="1"/>
</dbReference>
<organism evidence="2 3">
    <name type="scientific">Candidatus Paralactobacillus gallistercoris</name>
    <dbReference type="NCBI Taxonomy" id="2838724"/>
    <lineage>
        <taxon>Bacteria</taxon>
        <taxon>Bacillati</taxon>
        <taxon>Bacillota</taxon>
        <taxon>Bacilli</taxon>
        <taxon>Lactobacillales</taxon>
        <taxon>Lactobacillaceae</taxon>
        <taxon>Lactobacillus</taxon>
    </lineage>
</organism>
<dbReference type="Pfam" id="PF12706">
    <property type="entry name" value="Lactamase_B_2"/>
    <property type="match status" value="1"/>
</dbReference>
<protein>
    <submittedName>
        <fullName evidence="2">MBL fold metallo-hydrolase</fullName>
    </submittedName>
</protein>
<dbReference type="InterPro" id="IPR001279">
    <property type="entry name" value="Metallo-B-lactamas"/>
</dbReference>
<accession>A0A948TIL0</accession>
<comment type="caution">
    <text evidence="2">The sequence shown here is derived from an EMBL/GenBank/DDBJ whole genome shotgun (WGS) entry which is preliminary data.</text>
</comment>
<name>A0A948TIL0_9LACO</name>
<dbReference type="InterPro" id="IPR052533">
    <property type="entry name" value="WalJ/YycJ-like"/>
</dbReference>
<dbReference type="EMBL" id="JAHLFS010000009">
    <property type="protein sequence ID" value="MBU3851196.1"/>
    <property type="molecule type" value="Genomic_DNA"/>
</dbReference>
<dbReference type="InterPro" id="IPR036866">
    <property type="entry name" value="RibonucZ/Hydroxyglut_hydro"/>
</dbReference>
<dbReference type="Proteomes" id="UP000777303">
    <property type="component" value="Unassembled WGS sequence"/>
</dbReference>
<feature type="domain" description="Metallo-beta-lactamase" evidence="1">
    <location>
        <begin position="16"/>
        <end position="222"/>
    </location>
</feature>
<dbReference type="SUPFAM" id="SSF56281">
    <property type="entry name" value="Metallo-hydrolase/oxidoreductase"/>
    <property type="match status" value="1"/>
</dbReference>
<dbReference type="InterPro" id="IPR058121">
    <property type="entry name" value="WalJ/YycJ"/>
</dbReference>
<sequence length="269" mass="30080">MNDFGMRVSILASSSSGNVTFVETPQHKLLIDAGLSGKKIEQALAKINRRMQDVDMLLVTHEHTDHSHSVGILARRYPQLQIYANQPTWDAMHDTVGQIDNAQKHVFAMGTTLSFGDLDVESFGVSHDAAAPQFYQLHHDDKSFAILTDTGYVSQRVEGIIKDANAYLLECNHDLEMLRMGSYPWTLKQRILSDTGHLSNEDSAQTMIDILGRHTKRIYLGHLSHENNMKSLARLTVTSLLKEAGLGVGDDFKLYDTDPQEPDALFTVE</sequence>
<reference evidence="2" key="2">
    <citation type="submission" date="2021-04" db="EMBL/GenBank/DDBJ databases">
        <authorList>
            <person name="Gilroy R."/>
        </authorList>
    </citation>
    <scope>NUCLEOTIDE SEQUENCE</scope>
    <source>
        <strain evidence="2">F6-6636</strain>
    </source>
</reference>
<dbReference type="AlphaFoldDB" id="A0A948TIL0"/>
<proteinExistence type="predicted"/>
<evidence type="ECO:0000313" key="3">
    <source>
        <dbReference type="Proteomes" id="UP000777303"/>
    </source>
</evidence>
<evidence type="ECO:0000259" key="1">
    <source>
        <dbReference type="SMART" id="SM00849"/>
    </source>
</evidence>
<dbReference type="PANTHER" id="PTHR47619">
    <property type="entry name" value="METALLO-HYDROLASE YYCJ-RELATED"/>
    <property type="match status" value="1"/>
</dbReference>